<proteinExistence type="predicted"/>
<name>A0A2M4B6E6_9DIPT</name>
<evidence type="ECO:0000256" key="1">
    <source>
        <dbReference type="SAM" id="SignalP"/>
    </source>
</evidence>
<reference evidence="2" key="1">
    <citation type="submission" date="2018-01" db="EMBL/GenBank/DDBJ databases">
        <title>An insight into the sialome of Amazonian anophelines.</title>
        <authorList>
            <person name="Ribeiro J.M."/>
            <person name="Scarpassa V."/>
            <person name="Calvo E."/>
        </authorList>
    </citation>
    <scope>NUCLEOTIDE SEQUENCE</scope>
    <source>
        <tissue evidence="2">Salivary glands</tissue>
    </source>
</reference>
<accession>A0A2M4B6E6</accession>
<dbReference type="AlphaFoldDB" id="A0A2M4B6E6"/>
<dbReference type="EMBL" id="GGFK01015266">
    <property type="protein sequence ID" value="MBW48587.1"/>
    <property type="molecule type" value="Transcribed_RNA"/>
</dbReference>
<feature type="chain" id="PRO_5014630249" evidence="1">
    <location>
        <begin position="26"/>
        <end position="97"/>
    </location>
</feature>
<keyword evidence="1" id="KW-0732">Signal</keyword>
<evidence type="ECO:0000313" key="2">
    <source>
        <dbReference type="EMBL" id="MBW48587.1"/>
    </source>
</evidence>
<organism evidence="2">
    <name type="scientific">Anopheles triannulatus</name>
    <dbReference type="NCBI Taxonomy" id="58253"/>
    <lineage>
        <taxon>Eukaryota</taxon>
        <taxon>Metazoa</taxon>
        <taxon>Ecdysozoa</taxon>
        <taxon>Arthropoda</taxon>
        <taxon>Hexapoda</taxon>
        <taxon>Insecta</taxon>
        <taxon>Pterygota</taxon>
        <taxon>Neoptera</taxon>
        <taxon>Endopterygota</taxon>
        <taxon>Diptera</taxon>
        <taxon>Nematocera</taxon>
        <taxon>Culicoidea</taxon>
        <taxon>Culicidae</taxon>
        <taxon>Anophelinae</taxon>
        <taxon>Anopheles</taxon>
    </lineage>
</organism>
<protein>
    <submittedName>
        <fullName evidence="2">Putative secreted protein</fullName>
    </submittedName>
</protein>
<feature type="signal peptide" evidence="1">
    <location>
        <begin position="1"/>
        <end position="25"/>
    </location>
</feature>
<sequence length="97" mass="10736">MRCIFQVAPFLFFILLPDSPQHRHGHRIVDIKTPNGWCLVGGGARRRNKTWNVTTPNSHPQARTGTNTGAITVATNASYTPMPPSLCCFQLLLLLHG</sequence>